<protein>
    <recommendedName>
        <fullName evidence="7">Mce-associated membrane protein</fullName>
    </recommendedName>
</protein>
<gene>
    <name evidence="5" type="ORF">G5C65_05040</name>
</gene>
<keyword evidence="6" id="KW-1185">Reference proteome</keyword>
<comment type="subcellular location">
    <subcellularLocation>
        <location evidence="1">Membrane</location>
    </subcellularLocation>
</comment>
<evidence type="ECO:0000256" key="3">
    <source>
        <dbReference type="SAM" id="MobiDB-lite"/>
    </source>
</evidence>
<dbReference type="EMBL" id="JAAKZZ010000029">
    <property type="protein sequence ID" value="NGO67729.1"/>
    <property type="molecule type" value="Genomic_DNA"/>
</dbReference>
<feature type="compositionally biased region" description="Basic and acidic residues" evidence="3">
    <location>
        <begin position="23"/>
        <end position="43"/>
    </location>
</feature>
<sequence length="222" mass="24417">MSTTRHLINRRRRVTARPAADPGHPDERVRRAADRTTAQDRAPRAPRARRRRAVPWAAVLLATTVLLGAFAAWAANEASARRDTDAARNTALTGTARTSAVSGAVTRAVGALFSYDHVEPGSTDKAVRTWLDGAAVRQHRDLLSRIRKQGAKEKLVLTTTVTDSGVERIEGDRARVLVYADQTNTRTAKEKDGTTYAAAMFAVDVERRGGAWKIVNFDTFRR</sequence>
<evidence type="ECO:0000256" key="2">
    <source>
        <dbReference type="ARBA" id="ARBA00023136"/>
    </source>
</evidence>
<comment type="caution">
    <text evidence="5">The sequence shown here is derived from an EMBL/GenBank/DDBJ whole genome shotgun (WGS) entry which is preliminary data.</text>
</comment>
<evidence type="ECO:0000313" key="5">
    <source>
        <dbReference type="EMBL" id="NGO67729.1"/>
    </source>
</evidence>
<feature type="region of interest" description="Disordered" evidence="3">
    <location>
        <begin position="1"/>
        <end position="49"/>
    </location>
</feature>
<dbReference type="PANTHER" id="PTHR37042">
    <property type="entry name" value="OUTER MEMBRANE PROTEIN RV1973"/>
    <property type="match status" value="1"/>
</dbReference>
<dbReference type="AlphaFoldDB" id="A0A6G4WR30"/>
<dbReference type="RefSeq" id="WP_165297387.1">
    <property type="nucleotide sequence ID" value="NZ_JAAKZZ010000029.1"/>
</dbReference>
<keyword evidence="4" id="KW-1133">Transmembrane helix</keyword>
<dbReference type="InterPro" id="IPR032710">
    <property type="entry name" value="NTF2-like_dom_sf"/>
</dbReference>
<keyword evidence="4" id="KW-0812">Transmembrane</keyword>
<dbReference type="PANTHER" id="PTHR37042:SF4">
    <property type="entry name" value="OUTER MEMBRANE PROTEIN RV1973"/>
    <property type="match status" value="1"/>
</dbReference>
<organism evidence="5 6">
    <name type="scientific">Streptomyces boncukensis</name>
    <dbReference type="NCBI Taxonomy" id="2711219"/>
    <lineage>
        <taxon>Bacteria</taxon>
        <taxon>Bacillati</taxon>
        <taxon>Actinomycetota</taxon>
        <taxon>Actinomycetes</taxon>
        <taxon>Kitasatosporales</taxon>
        <taxon>Streptomycetaceae</taxon>
        <taxon>Streptomyces</taxon>
    </lineage>
</organism>
<evidence type="ECO:0000256" key="4">
    <source>
        <dbReference type="SAM" id="Phobius"/>
    </source>
</evidence>
<keyword evidence="2 4" id="KW-0472">Membrane</keyword>
<feature type="transmembrane region" description="Helical" evidence="4">
    <location>
        <begin position="53"/>
        <end position="75"/>
    </location>
</feature>
<evidence type="ECO:0000313" key="6">
    <source>
        <dbReference type="Proteomes" id="UP000477722"/>
    </source>
</evidence>
<evidence type="ECO:0008006" key="7">
    <source>
        <dbReference type="Google" id="ProtNLM"/>
    </source>
</evidence>
<dbReference type="GO" id="GO:0016020">
    <property type="term" value="C:membrane"/>
    <property type="evidence" value="ECO:0007669"/>
    <property type="project" value="UniProtKB-SubCell"/>
</dbReference>
<evidence type="ECO:0000256" key="1">
    <source>
        <dbReference type="ARBA" id="ARBA00004370"/>
    </source>
</evidence>
<proteinExistence type="predicted"/>
<accession>A0A6G4WR30</accession>
<dbReference type="SUPFAM" id="SSF54427">
    <property type="entry name" value="NTF2-like"/>
    <property type="match status" value="1"/>
</dbReference>
<dbReference type="Proteomes" id="UP000477722">
    <property type="component" value="Unassembled WGS sequence"/>
</dbReference>
<name>A0A6G4WR30_9ACTN</name>
<reference evidence="5 6" key="1">
    <citation type="submission" date="2020-02" db="EMBL/GenBank/DDBJ databases">
        <title>Whole-genome analyses of novel actinobacteria.</title>
        <authorList>
            <person name="Sahin N."/>
            <person name="Tatar D."/>
        </authorList>
    </citation>
    <scope>NUCLEOTIDE SEQUENCE [LARGE SCALE GENOMIC DNA]</scope>
    <source>
        <strain evidence="5 6">SB3404</strain>
    </source>
</reference>